<keyword evidence="1" id="KW-0805">Transcription regulation</keyword>
<name>A0A6N9HK29_9BURK</name>
<dbReference type="GO" id="GO:0003700">
    <property type="term" value="F:DNA-binding transcription factor activity"/>
    <property type="evidence" value="ECO:0007669"/>
    <property type="project" value="TreeGrafter"/>
</dbReference>
<dbReference type="RefSeq" id="WP_161026555.1">
    <property type="nucleotide sequence ID" value="NZ_WWCJ01000010.1"/>
</dbReference>
<evidence type="ECO:0000256" key="2">
    <source>
        <dbReference type="ARBA" id="ARBA00023125"/>
    </source>
</evidence>
<keyword evidence="7" id="KW-1185">Reference proteome</keyword>
<sequence>MHVFQNNPWFAGLPAAQAQALLALTRPVRLAAGEPLYVQGSFSGTADDGFWGVLRGSLRLSVMHENGNEAILAMAEPGNWFGETGLLEGSGRTATATAQEETELLVVSAERFALLMQDVVFANAIARLEAQRLRAALGMIADMALHGTRARLARRLLMMARGDLTLAPSARSVITASQDHIAMMLGLGRTTLNKELRALARAGAITLRYGQIEVRDLQALRAAASAD</sequence>
<evidence type="ECO:0000313" key="6">
    <source>
        <dbReference type="EMBL" id="MYN03587.1"/>
    </source>
</evidence>
<keyword evidence="2" id="KW-0238">DNA-binding</keyword>
<organism evidence="6 7">
    <name type="scientific">Pseudoduganella guangdongensis</name>
    <dbReference type="NCBI Taxonomy" id="2692179"/>
    <lineage>
        <taxon>Bacteria</taxon>
        <taxon>Pseudomonadati</taxon>
        <taxon>Pseudomonadota</taxon>
        <taxon>Betaproteobacteria</taxon>
        <taxon>Burkholderiales</taxon>
        <taxon>Oxalobacteraceae</taxon>
        <taxon>Telluria group</taxon>
        <taxon>Pseudoduganella</taxon>
    </lineage>
</organism>
<evidence type="ECO:0000259" key="4">
    <source>
        <dbReference type="PROSITE" id="PS50042"/>
    </source>
</evidence>
<dbReference type="InterPro" id="IPR018488">
    <property type="entry name" value="cNMP-bd_CS"/>
</dbReference>
<dbReference type="SUPFAM" id="SSF51206">
    <property type="entry name" value="cAMP-binding domain-like"/>
    <property type="match status" value="1"/>
</dbReference>
<feature type="domain" description="HTH crp-type" evidence="5">
    <location>
        <begin position="146"/>
        <end position="218"/>
    </location>
</feature>
<dbReference type="InterPro" id="IPR014710">
    <property type="entry name" value="RmlC-like_jellyroll"/>
</dbReference>
<dbReference type="PROSITE" id="PS00889">
    <property type="entry name" value="CNMP_BINDING_2"/>
    <property type="match status" value="1"/>
</dbReference>
<evidence type="ECO:0000313" key="7">
    <source>
        <dbReference type="Proteomes" id="UP000448575"/>
    </source>
</evidence>
<accession>A0A6N9HK29</accession>
<dbReference type="SMART" id="SM00100">
    <property type="entry name" value="cNMP"/>
    <property type="match status" value="1"/>
</dbReference>
<dbReference type="EMBL" id="WWCJ01000010">
    <property type="protein sequence ID" value="MYN03587.1"/>
    <property type="molecule type" value="Genomic_DNA"/>
</dbReference>
<dbReference type="Pfam" id="PF00027">
    <property type="entry name" value="cNMP_binding"/>
    <property type="match status" value="1"/>
</dbReference>
<protein>
    <submittedName>
        <fullName evidence="6">Cyclic nucleotide-binding domain-containing protein</fullName>
    </submittedName>
</protein>
<dbReference type="GO" id="GO:0005829">
    <property type="term" value="C:cytosol"/>
    <property type="evidence" value="ECO:0007669"/>
    <property type="project" value="TreeGrafter"/>
</dbReference>
<dbReference type="Pfam" id="PF13545">
    <property type="entry name" value="HTH_Crp_2"/>
    <property type="match status" value="1"/>
</dbReference>
<gene>
    <name evidence="6" type="ORF">GTP41_15935</name>
</gene>
<dbReference type="Gene3D" id="2.60.120.10">
    <property type="entry name" value="Jelly Rolls"/>
    <property type="match status" value="1"/>
</dbReference>
<reference evidence="6 7" key="1">
    <citation type="submission" date="2019-12" db="EMBL/GenBank/DDBJ databases">
        <title>Novel species isolated from a subtropical stream in China.</title>
        <authorList>
            <person name="Lu H."/>
        </authorList>
    </citation>
    <scope>NUCLEOTIDE SEQUENCE [LARGE SCALE GENOMIC DNA]</scope>
    <source>
        <strain evidence="6 7">DS3</strain>
    </source>
</reference>
<dbReference type="PANTHER" id="PTHR24567:SF74">
    <property type="entry name" value="HTH-TYPE TRANSCRIPTIONAL REGULATOR ARCR"/>
    <property type="match status" value="1"/>
</dbReference>
<dbReference type="InterPro" id="IPR036388">
    <property type="entry name" value="WH-like_DNA-bd_sf"/>
</dbReference>
<evidence type="ECO:0000256" key="1">
    <source>
        <dbReference type="ARBA" id="ARBA00023015"/>
    </source>
</evidence>
<dbReference type="InterPro" id="IPR036390">
    <property type="entry name" value="WH_DNA-bd_sf"/>
</dbReference>
<evidence type="ECO:0000259" key="5">
    <source>
        <dbReference type="PROSITE" id="PS51063"/>
    </source>
</evidence>
<dbReference type="PROSITE" id="PS50042">
    <property type="entry name" value="CNMP_BINDING_3"/>
    <property type="match status" value="1"/>
</dbReference>
<dbReference type="InterPro" id="IPR012318">
    <property type="entry name" value="HTH_CRP"/>
</dbReference>
<dbReference type="Proteomes" id="UP000448575">
    <property type="component" value="Unassembled WGS sequence"/>
</dbReference>
<dbReference type="InterPro" id="IPR018490">
    <property type="entry name" value="cNMP-bd_dom_sf"/>
</dbReference>
<dbReference type="SUPFAM" id="SSF46785">
    <property type="entry name" value="Winged helix' DNA-binding domain"/>
    <property type="match status" value="1"/>
</dbReference>
<dbReference type="InterPro" id="IPR050397">
    <property type="entry name" value="Env_Response_Regulators"/>
</dbReference>
<dbReference type="GO" id="GO:0003677">
    <property type="term" value="F:DNA binding"/>
    <property type="evidence" value="ECO:0007669"/>
    <property type="project" value="UniProtKB-KW"/>
</dbReference>
<dbReference type="PROSITE" id="PS51063">
    <property type="entry name" value="HTH_CRP_2"/>
    <property type="match status" value="1"/>
</dbReference>
<dbReference type="Gene3D" id="1.10.10.10">
    <property type="entry name" value="Winged helix-like DNA-binding domain superfamily/Winged helix DNA-binding domain"/>
    <property type="match status" value="1"/>
</dbReference>
<comment type="caution">
    <text evidence="6">The sequence shown here is derived from an EMBL/GenBank/DDBJ whole genome shotgun (WGS) entry which is preliminary data.</text>
</comment>
<dbReference type="PANTHER" id="PTHR24567">
    <property type="entry name" value="CRP FAMILY TRANSCRIPTIONAL REGULATORY PROTEIN"/>
    <property type="match status" value="1"/>
</dbReference>
<dbReference type="CDD" id="cd00038">
    <property type="entry name" value="CAP_ED"/>
    <property type="match status" value="1"/>
</dbReference>
<dbReference type="InterPro" id="IPR000595">
    <property type="entry name" value="cNMP-bd_dom"/>
</dbReference>
<dbReference type="AlphaFoldDB" id="A0A6N9HK29"/>
<evidence type="ECO:0000256" key="3">
    <source>
        <dbReference type="ARBA" id="ARBA00023163"/>
    </source>
</evidence>
<feature type="domain" description="Cyclic nucleotide-binding" evidence="4">
    <location>
        <begin position="44"/>
        <end position="116"/>
    </location>
</feature>
<proteinExistence type="predicted"/>
<keyword evidence="3" id="KW-0804">Transcription</keyword>